<dbReference type="EMBL" id="FUEG01000013">
    <property type="protein sequence ID" value="SJL11241.1"/>
    <property type="molecule type" value="Genomic_DNA"/>
</dbReference>
<name>A0A284RR54_ARMOS</name>
<organism evidence="2 3">
    <name type="scientific">Armillaria ostoyae</name>
    <name type="common">Armillaria root rot fungus</name>
    <dbReference type="NCBI Taxonomy" id="47428"/>
    <lineage>
        <taxon>Eukaryota</taxon>
        <taxon>Fungi</taxon>
        <taxon>Dikarya</taxon>
        <taxon>Basidiomycota</taxon>
        <taxon>Agaricomycotina</taxon>
        <taxon>Agaricomycetes</taxon>
        <taxon>Agaricomycetidae</taxon>
        <taxon>Agaricales</taxon>
        <taxon>Marasmiineae</taxon>
        <taxon>Physalacriaceae</taxon>
        <taxon>Armillaria</taxon>
    </lineage>
</organism>
<sequence length="240" mass="26576">MTNPELVAATTETASLTLSVTDAIDTPSTTLSGLPSHRPWGRPRKYHTADEKAGAHALAQQGYYERNREVLCWKACRHYAPSSSDNHEHSRRHVASKEARQPRRPSAAYPSVQKTATLDDWKAGIEKNQAQLNRHLNNQPPAMLAAAVCSRTCEAHVTDPCAVISDALKPFNRLHNRISLITTSIYRRMGCTNLWKVAEKLCTQVQEVVDLLQDLLCSALSGVSELRTAFSEGTLAYQQA</sequence>
<dbReference type="AlphaFoldDB" id="A0A284RR54"/>
<evidence type="ECO:0000313" key="2">
    <source>
        <dbReference type="EMBL" id="SJL11241.1"/>
    </source>
</evidence>
<proteinExistence type="predicted"/>
<evidence type="ECO:0000256" key="1">
    <source>
        <dbReference type="SAM" id="MobiDB-lite"/>
    </source>
</evidence>
<accession>A0A284RR54</accession>
<reference evidence="3" key="1">
    <citation type="journal article" date="2017" name="Nat. Ecol. Evol.">
        <title>Genome expansion and lineage-specific genetic innovations in the forest pathogenic fungi Armillaria.</title>
        <authorList>
            <person name="Sipos G."/>
            <person name="Prasanna A.N."/>
            <person name="Walter M.C."/>
            <person name="O'Connor E."/>
            <person name="Balint B."/>
            <person name="Krizsan K."/>
            <person name="Kiss B."/>
            <person name="Hess J."/>
            <person name="Varga T."/>
            <person name="Slot J."/>
            <person name="Riley R."/>
            <person name="Boka B."/>
            <person name="Rigling D."/>
            <person name="Barry K."/>
            <person name="Lee J."/>
            <person name="Mihaltcheva S."/>
            <person name="LaButti K."/>
            <person name="Lipzen A."/>
            <person name="Waldron R."/>
            <person name="Moloney N.M."/>
            <person name="Sperisen C."/>
            <person name="Kredics L."/>
            <person name="Vagvoelgyi C."/>
            <person name="Patrignani A."/>
            <person name="Fitzpatrick D."/>
            <person name="Nagy I."/>
            <person name="Doyle S."/>
            <person name="Anderson J.B."/>
            <person name="Grigoriev I.V."/>
            <person name="Gueldener U."/>
            <person name="Muensterkoetter M."/>
            <person name="Nagy L.G."/>
        </authorList>
    </citation>
    <scope>NUCLEOTIDE SEQUENCE [LARGE SCALE GENOMIC DNA]</scope>
    <source>
        <strain evidence="3">C18/9</strain>
    </source>
</reference>
<keyword evidence="3" id="KW-1185">Reference proteome</keyword>
<dbReference type="OrthoDB" id="3039981at2759"/>
<evidence type="ECO:0000313" key="3">
    <source>
        <dbReference type="Proteomes" id="UP000219338"/>
    </source>
</evidence>
<gene>
    <name evidence="2" type="ORF">ARMOST_14644</name>
</gene>
<dbReference type="Proteomes" id="UP000219338">
    <property type="component" value="Unassembled WGS sequence"/>
</dbReference>
<feature type="region of interest" description="Disordered" evidence="1">
    <location>
        <begin position="81"/>
        <end position="111"/>
    </location>
</feature>
<protein>
    <submittedName>
        <fullName evidence="2">Uncharacterized protein</fullName>
    </submittedName>
</protein>